<dbReference type="EMBL" id="JAZGZP010000012">
    <property type="protein sequence ID" value="MFK7001156.1"/>
    <property type="molecule type" value="Genomic_DNA"/>
</dbReference>
<dbReference type="InterPro" id="IPR013783">
    <property type="entry name" value="Ig-like_fold"/>
</dbReference>
<dbReference type="Proteomes" id="UP001621706">
    <property type="component" value="Unassembled WGS sequence"/>
</dbReference>
<feature type="domain" description="Ig-like" evidence="1">
    <location>
        <begin position="1074"/>
        <end position="1167"/>
    </location>
</feature>
<accession>A0ABW8PA14</accession>
<dbReference type="Gene3D" id="2.60.40.740">
    <property type="match status" value="1"/>
</dbReference>
<keyword evidence="3" id="KW-1185">Reference proteome</keyword>
<proteinExistence type="predicted"/>
<dbReference type="InterPro" id="IPR007110">
    <property type="entry name" value="Ig-like_dom"/>
</dbReference>
<organism evidence="2 3">
    <name type="scientific">Flavobacterium oreochromis</name>
    <dbReference type="NCBI Taxonomy" id="2906078"/>
    <lineage>
        <taxon>Bacteria</taxon>
        <taxon>Pseudomonadati</taxon>
        <taxon>Bacteroidota</taxon>
        <taxon>Flavobacteriia</taxon>
        <taxon>Flavobacteriales</taxon>
        <taxon>Flavobacteriaceae</taxon>
        <taxon>Flavobacterium</taxon>
    </lineage>
</organism>
<evidence type="ECO:0000313" key="2">
    <source>
        <dbReference type="EMBL" id="MFK7001156.1"/>
    </source>
</evidence>
<comment type="caution">
    <text evidence="2">The sequence shown here is derived from an EMBL/GenBank/DDBJ whole genome shotgun (WGS) entry which is preliminary data.</text>
</comment>
<evidence type="ECO:0000313" key="3">
    <source>
        <dbReference type="Proteomes" id="UP001621706"/>
    </source>
</evidence>
<reference evidence="2 3" key="1">
    <citation type="submission" date="2024-02" db="EMBL/GenBank/DDBJ databases">
        <title>Comparative Genomic Analysis of Flavobacterium Species Causing Columnaris Disease of Freshwater Fish in Thailand: Insights into Virulence and Resistance Mechanisms.</title>
        <authorList>
            <person name="Nguyen D."/>
            <person name="Chokmangmeepisarn P."/>
            <person name="Khianchaikhan K."/>
            <person name="Morishita M."/>
            <person name="Bunnoy A."/>
            <person name="Rodkhum C."/>
        </authorList>
    </citation>
    <scope>NUCLEOTIDE SEQUENCE [LARGE SCALE GENOMIC DNA]</scope>
    <source>
        <strain evidence="2 3">CNRT2201</strain>
    </source>
</reference>
<dbReference type="RefSeq" id="WP_088400021.1">
    <property type="nucleotide sequence ID" value="NZ_JAZGZP010000012.1"/>
</dbReference>
<dbReference type="Pfam" id="PF13573">
    <property type="entry name" value="SprB"/>
    <property type="match status" value="8"/>
</dbReference>
<dbReference type="PROSITE" id="PS50835">
    <property type="entry name" value="IG_LIKE"/>
    <property type="match status" value="1"/>
</dbReference>
<evidence type="ECO:0000259" key="1">
    <source>
        <dbReference type="PROSITE" id="PS50835"/>
    </source>
</evidence>
<name>A0ABW8PA14_9FLAO</name>
<dbReference type="InterPro" id="IPR025667">
    <property type="entry name" value="SprB_repeat"/>
</dbReference>
<protein>
    <recommendedName>
        <fullName evidence="1">Ig-like domain-containing protein</fullName>
    </recommendedName>
</protein>
<dbReference type="SUPFAM" id="SSF110296">
    <property type="entry name" value="Oligoxyloglucan reducing end-specific cellobiohydrolase"/>
    <property type="match status" value="1"/>
</dbReference>
<dbReference type="Gene3D" id="2.60.40.10">
    <property type="entry name" value="Immunoglobulins"/>
    <property type="match status" value="1"/>
</dbReference>
<gene>
    <name evidence="2" type="ORF">V3I07_09635</name>
</gene>
<sequence length="1752" mass="191748">MGQFVKKRKDRIITNKLLFILLFLSQILIGQTRKVLVVLKNQNPKITPELYFDLGFKSYVISKKSIIVDMIEVEPRVFPLKMFLSQTLERGVNCPLGPNINKIFSLEEFNSFTNINLNVCNNGSAYLSNFELKQPFKSIVCIEDNIVLNKSNVTNFKFRLKGQDWEDLPQNLFDKANQGFKISEILKIPSNYIGNIDFKGVLIVKNKYPLGTIFLDPTQPSFETNIITYTITSCSLKLLSSLPNMVKCAGGSDGSIRFKFDRDLESADEKLNLILKNSKGGVLGTRSVSASEFNNKNQEYIWEGIPSDTYILNYQVIKNNNGSIPLESNPIIVGTPEALSFTTTAIQPVSCYDGNNGQFMLTPGGGTGKYNYTISNVISNQVIVTGEIARGTSTTLTGLKKGEYKIELRDENNCRISSVSNPTGGQIGNVIITEPNAIAVSLEKENIKCFSSATGKITVTATRGSETFLYSKDNGANWVASPVFDNLTAGTYGIKIKDASNCEMSINDATATGVTLTQPEELKIATVLPTHVVCNGESNGSITVIATGGVGNYQYRLKGKPWQSTNVFGNLSAGAYTLEVQDQNFCNIQTQPISILQPAILSFEIEKSRIQCHGGKGSITIVKPSGGTGPYEYSIDQVRWQNSPFFNNLTAGIYQVSIRDTKKCQGDPATIELTEPSVITYDVIKTDIPCYNESTGKIEVYAQGGNSNYVYSKDGGLNWQTANTFTNLPHGTYAIQVANPLDVGYCIAPQGASTVEIIAPSSALTFTASFSNTLCQITDTATLTIVANGGYSNYQYSIDNGVSWSNQAVHSDLKANNYKVLVRDRKSLQDAYCISNGQTLELVAPLQATISTQDISCYGAKNGKIKMDTQGGTQPYTYYINGRVFTTSEILIESKGNYSCYVQDAKGCRINFPDQQITEPNLLTATATIYPVTNSSTHDGKISISAQGGTAPYSYQWIPDMGNNNNLVNLGYGDYQLSITDSKGCRFTQNYKVETIQPLSVKLDPVKTKDILDCYGNSNGKLSIIIEGGRPNPTSPFYKIEWKNENQEEIGTTGTIQDLKAGSYTVQVTDYNTPASTIEKKYTIVQPLANLKAQLNQSQTILCANESTAKITAIVTGGTTPYSYQWENNKNTVVGTTSELLNQPAGIYSCKITDAKRCFVIETIDIKQPSPLAATLEKKDVTIYGQATGEISVKNILGGVAPYQYVLNGGIAQGSASFTGLVAGNYTVNVIDANNCSLDLPITIIQPDLLQVKVANPTQSVIKCYGDTSVSLQANAIGGVAPYFYKWKKNGNLISNAEFSEIKRLGAGLYEVEVKDSKGALEQAQYQVIQPQALKATYTVSPVSCANPLGGRIQLNVEGGSQPYHYKWNTNYSGTNVTPSDKFNQLTNIGLGVYNVTITDAQGCKIDLTGLQVGSSGGLELNATVKDVSCGETNNGSILINPLGGTGNYTIDWADSSFRGLSLTNLSPRTYIGTLIDRGSNCRLPFSLVVNGSSPLVVNLGEDVVLCKGQSHLIDAQLNDSKLRYNWTSSNGFSSNESKVRFTQSGIYKLEVITINGCVYSDEIEVKLEDQLIEAKFMVATQTFKNEEIVFVNISNNTDNHYKWKLPPSAKIVSETPENVVAIFNETGKYKIGIECNNAQGCNIEEYNEIIVEENKGEPIRDEKAIFVKQFTVYPNPVSTSDHELQIEVELAFEQPLTLSLYRIETGALINQIEKPASKKHKERIDFNYASGTYYIIMKTKGAVQAKKIIRK</sequence>